<dbReference type="EC" id="1.1.1.49" evidence="7"/>
<evidence type="ECO:0000259" key="9">
    <source>
        <dbReference type="Pfam" id="PF02781"/>
    </source>
</evidence>
<evidence type="ECO:0000256" key="2">
    <source>
        <dbReference type="ARBA" id="ARBA00009975"/>
    </source>
</evidence>
<dbReference type="GO" id="GO:0005829">
    <property type="term" value="C:cytosol"/>
    <property type="evidence" value="ECO:0007669"/>
    <property type="project" value="TreeGrafter"/>
</dbReference>
<feature type="binding site" evidence="7">
    <location>
        <begin position="86"/>
        <end position="87"/>
    </location>
    <ligand>
        <name>NADP(+)</name>
        <dbReference type="ChEBI" id="CHEBI:58349"/>
    </ligand>
</feature>
<dbReference type="AlphaFoldDB" id="A0A517XP55"/>
<comment type="similarity">
    <text evidence="2 7">Belongs to the glucose-6-phosphate dehydrogenase family.</text>
</comment>
<comment type="catalytic activity">
    <reaction evidence="7">
        <text>D-glucose 6-phosphate + NADP(+) = 6-phospho-D-glucono-1,5-lactone + NADPH + H(+)</text>
        <dbReference type="Rhea" id="RHEA:15841"/>
        <dbReference type="ChEBI" id="CHEBI:15378"/>
        <dbReference type="ChEBI" id="CHEBI:57783"/>
        <dbReference type="ChEBI" id="CHEBI:57955"/>
        <dbReference type="ChEBI" id="CHEBI:58349"/>
        <dbReference type="ChEBI" id="CHEBI:61548"/>
        <dbReference type="EC" id="1.1.1.49"/>
    </reaction>
</comment>
<evidence type="ECO:0000256" key="3">
    <source>
        <dbReference type="ARBA" id="ARBA00022526"/>
    </source>
</evidence>
<dbReference type="SUPFAM" id="SSF55347">
    <property type="entry name" value="Glyceraldehyde-3-phosphate dehydrogenase-like, C-terminal domain"/>
    <property type="match status" value="1"/>
</dbReference>
<feature type="binding site" evidence="7">
    <location>
        <position position="45"/>
    </location>
    <ligand>
        <name>NADP(+)</name>
        <dbReference type="ChEBI" id="CHEBI:58349"/>
    </ligand>
</feature>
<evidence type="ECO:0000313" key="10">
    <source>
        <dbReference type="EMBL" id="QDU19283.1"/>
    </source>
</evidence>
<comment type="caution">
    <text evidence="7">Lacks conserved residue(s) required for the propagation of feature annotation.</text>
</comment>
<dbReference type="RefSeq" id="WP_145235162.1">
    <property type="nucleotide sequence ID" value="NZ_CP036273.1"/>
</dbReference>
<protein>
    <recommendedName>
        <fullName evidence="7">Glucose-6-phosphate 1-dehydrogenase</fullName>
        <shortName evidence="7">G6PD</shortName>
        <ecNumber evidence="7">1.1.1.49</ecNumber>
    </recommendedName>
</protein>
<dbReference type="SUPFAM" id="SSF51735">
    <property type="entry name" value="NAD(P)-binding Rossmann-fold domains"/>
    <property type="match status" value="1"/>
</dbReference>
<feature type="binding site" evidence="7">
    <location>
        <position position="235"/>
    </location>
    <ligand>
        <name>substrate</name>
    </ligand>
</feature>
<dbReference type="PANTHER" id="PTHR23429">
    <property type="entry name" value="GLUCOSE-6-PHOSPHATE 1-DEHYDROGENASE G6PD"/>
    <property type="match status" value="1"/>
</dbReference>
<evidence type="ECO:0000256" key="4">
    <source>
        <dbReference type="ARBA" id="ARBA00022857"/>
    </source>
</evidence>
<feature type="domain" description="Glucose-6-phosphate dehydrogenase C-terminal" evidence="9">
    <location>
        <begin position="189"/>
        <end position="497"/>
    </location>
</feature>
<feature type="active site" description="Proton acceptor" evidence="7">
    <location>
        <position position="240"/>
    </location>
</feature>
<dbReference type="GO" id="GO:0009051">
    <property type="term" value="P:pentose-phosphate shunt, oxidative branch"/>
    <property type="evidence" value="ECO:0007669"/>
    <property type="project" value="TreeGrafter"/>
</dbReference>
<dbReference type="Proteomes" id="UP000319576">
    <property type="component" value="Chromosome"/>
</dbReference>
<dbReference type="OrthoDB" id="9802739at2"/>
<keyword evidence="3 7" id="KW-0313">Glucose metabolism</keyword>
<dbReference type="InterPro" id="IPR001282">
    <property type="entry name" value="G6P_DH"/>
</dbReference>
<keyword evidence="6 7" id="KW-0119">Carbohydrate metabolism</keyword>
<dbReference type="GO" id="GO:0050661">
    <property type="term" value="F:NADP binding"/>
    <property type="evidence" value="ECO:0007669"/>
    <property type="project" value="UniProtKB-UniRule"/>
</dbReference>
<dbReference type="PANTHER" id="PTHR23429:SF0">
    <property type="entry name" value="GLUCOSE-6-PHOSPHATE 1-DEHYDROGENASE"/>
    <property type="match status" value="1"/>
</dbReference>
<dbReference type="Pfam" id="PF02781">
    <property type="entry name" value="G6PD_C"/>
    <property type="match status" value="1"/>
</dbReference>
<evidence type="ECO:0000256" key="1">
    <source>
        <dbReference type="ARBA" id="ARBA00004937"/>
    </source>
</evidence>
<dbReference type="InterPro" id="IPR022674">
    <property type="entry name" value="G6P_DH_NAD-bd"/>
</dbReference>
<feature type="domain" description="Glucose-6-phosphate dehydrogenase NAD-binding" evidence="8">
    <location>
        <begin position="8"/>
        <end position="187"/>
    </location>
</feature>
<feature type="binding site" evidence="7">
    <location>
        <position position="216"/>
    </location>
    <ligand>
        <name>substrate</name>
    </ligand>
</feature>
<dbReference type="InterPro" id="IPR036291">
    <property type="entry name" value="NAD(P)-bd_dom_sf"/>
</dbReference>
<dbReference type="GO" id="GO:0006006">
    <property type="term" value="P:glucose metabolic process"/>
    <property type="evidence" value="ECO:0007669"/>
    <property type="project" value="UniProtKB-KW"/>
</dbReference>
<dbReference type="Gene3D" id="3.30.360.10">
    <property type="entry name" value="Dihydrodipicolinate Reductase, domain 2"/>
    <property type="match status" value="1"/>
</dbReference>
<name>A0A517XP55_9BACT</name>
<dbReference type="InterPro" id="IPR019796">
    <property type="entry name" value="G6P_DH_AS"/>
</dbReference>
<feature type="binding site" evidence="7">
    <location>
        <position position="347"/>
    </location>
    <ligand>
        <name>substrate</name>
    </ligand>
</feature>
<dbReference type="HAMAP" id="MF_00966">
    <property type="entry name" value="G6PD"/>
    <property type="match status" value="1"/>
</dbReference>
<evidence type="ECO:0000259" key="8">
    <source>
        <dbReference type="Pfam" id="PF00479"/>
    </source>
</evidence>
<feature type="binding site" evidence="7">
    <location>
        <position position="178"/>
    </location>
    <ligand>
        <name>substrate</name>
    </ligand>
</feature>
<dbReference type="GO" id="GO:0004345">
    <property type="term" value="F:glucose-6-phosphate dehydrogenase activity"/>
    <property type="evidence" value="ECO:0007669"/>
    <property type="project" value="UniProtKB-UniRule"/>
</dbReference>
<feature type="binding site" evidence="7">
    <location>
        <position position="182"/>
    </location>
    <ligand>
        <name>substrate</name>
    </ligand>
</feature>
<dbReference type="PROSITE" id="PS00069">
    <property type="entry name" value="G6P_DEHYDROGENASE"/>
    <property type="match status" value="1"/>
</dbReference>
<gene>
    <name evidence="7 10" type="primary">zwf</name>
    <name evidence="10" type="ORF">ETAA1_11890</name>
</gene>
<comment type="function">
    <text evidence="7">Catalyzes the oxidation of glucose 6-phosphate to 6-phosphogluconolactone.</text>
</comment>
<keyword evidence="5 7" id="KW-0560">Oxidoreductase</keyword>
<evidence type="ECO:0000256" key="7">
    <source>
        <dbReference type="HAMAP-Rule" id="MF_00966"/>
    </source>
</evidence>
<organism evidence="10 11">
    <name type="scientific">Urbifossiella limnaea</name>
    <dbReference type="NCBI Taxonomy" id="2528023"/>
    <lineage>
        <taxon>Bacteria</taxon>
        <taxon>Pseudomonadati</taxon>
        <taxon>Planctomycetota</taxon>
        <taxon>Planctomycetia</taxon>
        <taxon>Gemmatales</taxon>
        <taxon>Gemmataceae</taxon>
        <taxon>Urbifossiella</taxon>
    </lineage>
</organism>
<evidence type="ECO:0000313" key="11">
    <source>
        <dbReference type="Proteomes" id="UP000319576"/>
    </source>
</evidence>
<evidence type="ECO:0000256" key="5">
    <source>
        <dbReference type="ARBA" id="ARBA00023002"/>
    </source>
</evidence>
<sequence>MTTPLTVVIFGASGDLAARKLIPALYNLARKNRLPAEAKIVGVARSAFTDDAFRARMKEAVAAHKEQWDEGVWDRFAKQLYYVAADITGDGGPGPLKAWFDANEGPAGGRRLYYFSVKPELYPDLSAALGDAGFSQEHGGFRRVIVEKPFGHDLETGKALNAALHRHWKEEQLYRIDHYLGKETVQNILVFRFANTLFEPLWNYQYIDHVQITVAETVTVGERLAYYDTSGVIRDMIQSHLLQVMTLVAMESPVRYTADTLRNEKMKVLDSIPVPTVEEAEHLVSVGQYAGYRQELAKLKAKLTAAGKHDEAAAINPESKTPTYAAVRLTVENGRWKNVPFYIRSGKGMTKRYSEIMIQFRCPPHLMFPLPKGEVLQCNRMTLVLQPNEGITLNFQTKVPDTDGTKLSPRDLSFDYRDGYGDKPLPEAYERMLLDAIQGDASLFLRSDEIERAWEIMDPIIAACERAAAADPEEYAIGSHGPAGADQFLLSEGRKWQPIG</sequence>
<dbReference type="PRINTS" id="PR00079">
    <property type="entry name" value="G6PDHDRGNASE"/>
</dbReference>
<evidence type="ECO:0000256" key="6">
    <source>
        <dbReference type="ARBA" id="ARBA00023277"/>
    </source>
</evidence>
<dbReference type="KEGG" id="uli:ETAA1_11890"/>
<feature type="binding site" evidence="7">
    <location>
        <position position="148"/>
    </location>
    <ligand>
        <name>NADP(+)</name>
        <dbReference type="ChEBI" id="CHEBI:58349"/>
    </ligand>
</feature>
<keyword evidence="4 7" id="KW-0521">NADP</keyword>
<dbReference type="NCBIfam" id="TIGR00871">
    <property type="entry name" value="zwf"/>
    <property type="match status" value="1"/>
</dbReference>
<dbReference type="Gene3D" id="3.40.50.720">
    <property type="entry name" value="NAD(P)-binding Rossmann-like Domain"/>
    <property type="match status" value="1"/>
</dbReference>
<reference evidence="10 11" key="1">
    <citation type="submission" date="2019-02" db="EMBL/GenBank/DDBJ databases">
        <title>Deep-cultivation of Planctomycetes and their phenomic and genomic characterization uncovers novel biology.</title>
        <authorList>
            <person name="Wiegand S."/>
            <person name="Jogler M."/>
            <person name="Boedeker C."/>
            <person name="Pinto D."/>
            <person name="Vollmers J."/>
            <person name="Rivas-Marin E."/>
            <person name="Kohn T."/>
            <person name="Peeters S.H."/>
            <person name="Heuer A."/>
            <person name="Rast P."/>
            <person name="Oberbeckmann S."/>
            <person name="Bunk B."/>
            <person name="Jeske O."/>
            <person name="Meyerdierks A."/>
            <person name="Storesund J.E."/>
            <person name="Kallscheuer N."/>
            <person name="Luecker S."/>
            <person name="Lage O.M."/>
            <person name="Pohl T."/>
            <person name="Merkel B.J."/>
            <person name="Hornburger P."/>
            <person name="Mueller R.-W."/>
            <person name="Bruemmer F."/>
            <person name="Labrenz M."/>
            <person name="Spormann A.M."/>
            <person name="Op den Camp H."/>
            <person name="Overmann J."/>
            <person name="Amann R."/>
            <person name="Jetten M.S.M."/>
            <person name="Mascher T."/>
            <person name="Medema M.H."/>
            <person name="Devos D.P."/>
            <person name="Kaster A.-K."/>
            <person name="Ovreas L."/>
            <person name="Rohde M."/>
            <person name="Galperin M.Y."/>
            <person name="Jogler C."/>
        </authorList>
    </citation>
    <scope>NUCLEOTIDE SEQUENCE [LARGE SCALE GENOMIC DNA]</scope>
    <source>
        <strain evidence="10 11">ETA_A1</strain>
    </source>
</reference>
<dbReference type="UniPathway" id="UPA00115">
    <property type="reaction ID" value="UER00408"/>
</dbReference>
<proteinExistence type="inferred from homology"/>
<dbReference type="InterPro" id="IPR022675">
    <property type="entry name" value="G6P_DH_C"/>
</dbReference>
<dbReference type="PIRSF" id="PIRSF000110">
    <property type="entry name" value="G6PD"/>
    <property type="match status" value="1"/>
</dbReference>
<comment type="pathway">
    <text evidence="1 7">Carbohydrate degradation; pentose phosphate pathway; D-ribulose 5-phosphate from D-glucose 6-phosphate (oxidative stage): step 1/3.</text>
</comment>
<keyword evidence="11" id="KW-1185">Reference proteome</keyword>
<dbReference type="EMBL" id="CP036273">
    <property type="protein sequence ID" value="QDU19283.1"/>
    <property type="molecule type" value="Genomic_DNA"/>
</dbReference>
<accession>A0A517XP55</accession>
<dbReference type="Pfam" id="PF00479">
    <property type="entry name" value="G6PD_N"/>
    <property type="match status" value="1"/>
</dbReference>